<evidence type="ECO:0000313" key="2">
    <source>
        <dbReference type="Proteomes" id="UP001140293"/>
    </source>
</evidence>
<reference evidence="1" key="1">
    <citation type="submission" date="2020-07" db="EMBL/GenBank/DDBJ databases">
        <authorList>
            <person name="Pettersson B.M.F."/>
            <person name="Behra P.R.K."/>
            <person name="Ramesh M."/>
            <person name="Das S."/>
            <person name="Dasgupta S."/>
            <person name="Kirsebom L.A."/>
        </authorList>
    </citation>
    <scope>NUCLEOTIDE SEQUENCE</scope>
    <source>
        <strain evidence="1">DSM 44615</strain>
    </source>
</reference>
<proteinExistence type="predicted"/>
<comment type="caution">
    <text evidence="1">The sequence shown here is derived from an EMBL/GenBank/DDBJ whole genome shotgun (WGS) entry which is preliminary data.</text>
</comment>
<dbReference type="Proteomes" id="UP001140293">
    <property type="component" value="Unassembled WGS sequence"/>
</dbReference>
<gene>
    <name evidence="1" type="ORF">H7I41_12920</name>
</gene>
<dbReference type="EMBL" id="JACKSJ010000098">
    <property type="protein sequence ID" value="MCV7170815.1"/>
    <property type="molecule type" value="Genomic_DNA"/>
</dbReference>
<dbReference type="AlphaFoldDB" id="A0A9X2YNX7"/>
<evidence type="ECO:0000313" key="1">
    <source>
        <dbReference type="EMBL" id="MCV7170815.1"/>
    </source>
</evidence>
<sequence>MRGRFVEIIAADSHVHRIATVDASAVPGLVEHRADILDQIASLIVELAPEVLSAETPDADALRRGALSMVGGANQLIEAWLSDPKETPAELAAIAANLCVAVVDGMATG</sequence>
<dbReference type="RefSeq" id="WP_264013003.1">
    <property type="nucleotide sequence ID" value="NZ_JACKSJ010000098.1"/>
</dbReference>
<keyword evidence="2" id="KW-1185">Reference proteome</keyword>
<protein>
    <submittedName>
        <fullName evidence="1">Uncharacterized protein</fullName>
    </submittedName>
</protein>
<reference evidence="1" key="2">
    <citation type="journal article" date="2022" name="BMC Genomics">
        <title>Comparative genome analysis of mycobacteria focusing on tRNA and non-coding RNA.</title>
        <authorList>
            <person name="Behra P.R.K."/>
            <person name="Pettersson B.M.F."/>
            <person name="Ramesh M."/>
            <person name="Das S."/>
            <person name="Dasgupta S."/>
            <person name="Kirsebom L.A."/>
        </authorList>
    </citation>
    <scope>NUCLEOTIDE SEQUENCE</scope>
    <source>
        <strain evidence="1">DSM 44615</strain>
    </source>
</reference>
<name>A0A9X2YNX7_9MYCO</name>
<organism evidence="1 2">
    <name type="scientific">[Mycobacterium] manitobense</name>
    <dbReference type="NCBI Taxonomy" id="190147"/>
    <lineage>
        <taxon>Bacteria</taxon>
        <taxon>Bacillati</taxon>
        <taxon>Actinomycetota</taxon>
        <taxon>Actinomycetes</taxon>
        <taxon>Mycobacteriales</taxon>
        <taxon>Mycobacteriaceae</taxon>
        <taxon>Mycolicibacterium</taxon>
    </lineage>
</organism>
<accession>A0A9X2YNX7</accession>